<evidence type="ECO:0000313" key="2">
    <source>
        <dbReference type="EMBL" id="KAJ3666687.1"/>
    </source>
</evidence>
<dbReference type="CDD" id="cd00161">
    <property type="entry name" value="beta-trefoil_Ricin-like"/>
    <property type="match status" value="1"/>
</dbReference>
<dbReference type="InterPro" id="IPR000772">
    <property type="entry name" value="Ricin_B_lectin"/>
</dbReference>
<accession>A0AA38J924</accession>
<sequence length="139" mass="15477">MSHCHHDHDHDKYAVIRNQTSGLVLDASEHVLKIQHFTGFAAQLWKFENAAPGTFYIVNKGNGKVIDIEGGIKSGNNVITFCKNGGVTQQWFVNSDDTIVSAEGNLAIDIFEGKYPPGNKLIAHTRHGAINQQFHFQYQ</sequence>
<dbReference type="PROSITE" id="PS50231">
    <property type="entry name" value="RICIN_B_LECTIN"/>
    <property type="match status" value="1"/>
</dbReference>
<evidence type="ECO:0000313" key="3">
    <source>
        <dbReference type="Proteomes" id="UP001168821"/>
    </source>
</evidence>
<protein>
    <recommendedName>
        <fullName evidence="1">Ricin B lectin domain-containing protein</fullName>
    </recommendedName>
</protein>
<proteinExistence type="predicted"/>
<dbReference type="InterPro" id="IPR035992">
    <property type="entry name" value="Ricin_B-like_lectins"/>
</dbReference>
<gene>
    <name evidence="2" type="ORF">Zmor_002121</name>
</gene>
<dbReference type="EMBL" id="JALNTZ010000001">
    <property type="protein sequence ID" value="KAJ3666687.1"/>
    <property type="molecule type" value="Genomic_DNA"/>
</dbReference>
<reference evidence="2" key="1">
    <citation type="journal article" date="2023" name="G3 (Bethesda)">
        <title>Whole genome assemblies of Zophobas morio and Tenebrio molitor.</title>
        <authorList>
            <person name="Kaur S."/>
            <person name="Stinson S.A."/>
            <person name="diCenzo G.C."/>
        </authorList>
    </citation>
    <scope>NUCLEOTIDE SEQUENCE</scope>
    <source>
        <strain evidence="2">QUZm001</strain>
    </source>
</reference>
<organism evidence="2 3">
    <name type="scientific">Zophobas morio</name>
    <dbReference type="NCBI Taxonomy" id="2755281"/>
    <lineage>
        <taxon>Eukaryota</taxon>
        <taxon>Metazoa</taxon>
        <taxon>Ecdysozoa</taxon>
        <taxon>Arthropoda</taxon>
        <taxon>Hexapoda</taxon>
        <taxon>Insecta</taxon>
        <taxon>Pterygota</taxon>
        <taxon>Neoptera</taxon>
        <taxon>Endopterygota</taxon>
        <taxon>Coleoptera</taxon>
        <taxon>Polyphaga</taxon>
        <taxon>Cucujiformia</taxon>
        <taxon>Tenebrionidae</taxon>
        <taxon>Zophobas</taxon>
    </lineage>
</organism>
<dbReference type="SUPFAM" id="SSF50370">
    <property type="entry name" value="Ricin B-like lectins"/>
    <property type="match status" value="1"/>
</dbReference>
<dbReference type="AlphaFoldDB" id="A0AA38J924"/>
<dbReference type="Pfam" id="PF14200">
    <property type="entry name" value="RicinB_lectin_2"/>
    <property type="match status" value="1"/>
</dbReference>
<name>A0AA38J924_9CUCU</name>
<feature type="domain" description="Ricin B lectin" evidence="1">
    <location>
        <begin position="11"/>
        <end position="137"/>
    </location>
</feature>
<comment type="caution">
    <text evidence="2">The sequence shown here is derived from an EMBL/GenBank/DDBJ whole genome shotgun (WGS) entry which is preliminary data.</text>
</comment>
<dbReference type="Proteomes" id="UP001168821">
    <property type="component" value="Unassembled WGS sequence"/>
</dbReference>
<keyword evidence="3" id="KW-1185">Reference proteome</keyword>
<dbReference type="SMART" id="SM00458">
    <property type="entry name" value="RICIN"/>
    <property type="match status" value="1"/>
</dbReference>
<dbReference type="Gene3D" id="2.80.10.50">
    <property type="match status" value="1"/>
</dbReference>
<evidence type="ECO:0000259" key="1">
    <source>
        <dbReference type="SMART" id="SM00458"/>
    </source>
</evidence>